<evidence type="ECO:0000256" key="1">
    <source>
        <dbReference type="SAM" id="MobiDB-lite"/>
    </source>
</evidence>
<dbReference type="GeneID" id="34611349"/>
<dbReference type="STRING" id="1073090.A0A1L9SGJ8"/>
<proteinExistence type="predicted"/>
<feature type="region of interest" description="Disordered" evidence="1">
    <location>
        <begin position="199"/>
        <end position="219"/>
    </location>
</feature>
<dbReference type="VEuPathDB" id="FungiDB:ASPZODRAFT_142797"/>
<dbReference type="Proteomes" id="UP000184188">
    <property type="component" value="Unassembled WGS sequence"/>
</dbReference>
<dbReference type="EMBL" id="KV878343">
    <property type="protein sequence ID" value="OJJ46174.1"/>
    <property type="molecule type" value="Genomic_DNA"/>
</dbReference>
<sequence>MTTTVASSVQTAAIAASTTANAATTSTTATATTTTVALVTVFTAPSSCSSSWTYEASTYNGISSGLLLQNAISEDIDGTCFPPGFDQSGRVFEDQIFSPGACPDHYTTHTPLQVSGAITTAACCLKNFTFYTSSDYQGCLSTFTGSTSVAARAGGFGSSDYTTSTTISGTYTMWGLPIVIEYQSSDLSLYTTATATSTTSTTSTTSAAPSTQSSSSSSGLSTGAKAGIAVGAVVGALLLLGLFGFWLRRSRAEKRRQITPIAPETTSQPAELYQDQVYEAPANENAVPIEADSTAVKPAQPPSVVAELP</sequence>
<keyword evidence="2" id="KW-0472">Membrane</keyword>
<dbReference type="AlphaFoldDB" id="A0A1L9SGJ8"/>
<keyword evidence="4" id="KW-1185">Reference proteome</keyword>
<keyword evidence="2" id="KW-1133">Transmembrane helix</keyword>
<evidence type="ECO:0000256" key="2">
    <source>
        <dbReference type="SAM" id="Phobius"/>
    </source>
</evidence>
<keyword evidence="2" id="KW-0812">Transmembrane</keyword>
<dbReference type="OrthoDB" id="4770059at2759"/>
<protein>
    <recommendedName>
        <fullName evidence="5">Mid2 domain-containing protein</fullName>
    </recommendedName>
</protein>
<reference evidence="4" key="1">
    <citation type="journal article" date="2017" name="Genome Biol.">
        <title>Comparative genomics reveals high biological diversity and specific adaptations in the industrially and medically important fungal genus Aspergillus.</title>
        <authorList>
            <person name="de Vries R.P."/>
            <person name="Riley R."/>
            <person name="Wiebenga A."/>
            <person name="Aguilar-Osorio G."/>
            <person name="Amillis S."/>
            <person name="Uchima C.A."/>
            <person name="Anderluh G."/>
            <person name="Asadollahi M."/>
            <person name="Askin M."/>
            <person name="Barry K."/>
            <person name="Battaglia E."/>
            <person name="Bayram O."/>
            <person name="Benocci T."/>
            <person name="Braus-Stromeyer S.A."/>
            <person name="Caldana C."/>
            <person name="Canovas D."/>
            <person name="Cerqueira G.C."/>
            <person name="Chen F."/>
            <person name="Chen W."/>
            <person name="Choi C."/>
            <person name="Clum A."/>
            <person name="Dos Santos R.A."/>
            <person name="Damasio A.R."/>
            <person name="Diallinas G."/>
            <person name="Emri T."/>
            <person name="Fekete E."/>
            <person name="Flipphi M."/>
            <person name="Freyberg S."/>
            <person name="Gallo A."/>
            <person name="Gournas C."/>
            <person name="Habgood R."/>
            <person name="Hainaut M."/>
            <person name="Harispe M.L."/>
            <person name="Henrissat B."/>
            <person name="Hilden K.S."/>
            <person name="Hope R."/>
            <person name="Hossain A."/>
            <person name="Karabika E."/>
            <person name="Karaffa L."/>
            <person name="Karanyi Z."/>
            <person name="Krasevec N."/>
            <person name="Kuo A."/>
            <person name="Kusch H."/>
            <person name="LaButti K."/>
            <person name="Lagendijk E.L."/>
            <person name="Lapidus A."/>
            <person name="Levasseur A."/>
            <person name="Lindquist E."/>
            <person name="Lipzen A."/>
            <person name="Logrieco A.F."/>
            <person name="MacCabe A."/>
            <person name="Maekelae M.R."/>
            <person name="Malavazi I."/>
            <person name="Melin P."/>
            <person name="Meyer V."/>
            <person name="Mielnichuk N."/>
            <person name="Miskei M."/>
            <person name="Molnar A.P."/>
            <person name="Mule G."/>
            <person name="Ngan C.Y."/>
            <person name="Orejas M."/>
            <person name="Orosz E."/>
            <person name="Ouedraogo J.P."/>
            <person name="Overkamp K.M."/>
            <person name="Park H.-S."/>
            <person name="Perrone G."/>
            <person name="Piumi F."/>
            <person name="Punt P.J."/>
            <person name="Ram A.F."/>
            <person name="Ramon A."/>
            <person name="Rauscher S."/>
            <person name="Record E."/>
            <person name="Riano-Pachon D.M."/>
            <person name="Robert V."/>
            <person name="Roehrig J."/>
            <person name="Ruller R."/>
            <person name="Salamov A."/>
            <person name="Salih N.S."/>
            <person name="Samson R.A."/>
            <person name="Sandor E."/>
            <person name="Sanguinetti M."/>
            <person name="Schuetze T."/>
            <person name="Sepcic K."/>
            <person name="Shelest E."/>
            <person name="Sherlock G."/>
            <person name="Sophianopoulou V."/>
            <person name="Squina F.M."/>
            <person name="Sun H."/>
            <person name="Susca A."/>
            <person name="Todd R.B."/>
            <person name="Tsang A."/>
            <person name="Unkles S.E."/>
            <person name="van de Wiele N."/>
            <person name="van Rossen-Uffink D."/>
            <person name="Oliveira J.V."/>
            <person name="Vesth T.C."/>
            <person name="Visser J."/>
            <person name="Yu J.-H."/>
            <person name="Zhou M."/>
            <person name="Andersen M.R."/>
            <person name="Archer D.B."/>
            <person name="Baker S.E."/>
            <person name="Benoit I."/>
            <person name="Brakhage A.A."/>
            <person name="Braus G.H."/>
            <person name="Fischer R."/>
            <person name="Frisvad J.C."/>
            <person name="Goldman G.H."/>
            <person name="Houbraken J."/>
            <person name="Oakley B."/>
            <person name="Pocsi I."/>
            <person name="Scazzocchio C."/>
            <person name="Seiboth B."/>
            <person name="vanKuyk P.A."/>
            <person name="Wortman J."/>
            <person name="Dyer P.S."/>
            <person name="Grigoriev I.V."/>
        </authorList>
    </citation>
    <scope>NUCLEOTIDE SEQUENCE [LARGE SCALE GENOMIC DNA]</scope>
    <source>
        <strain evidence="4">CBS 506.65</strain>
    </source>
</reference>
<evidence type="ECO:0000313" key="3">
    <source>
        <dbReference type="EMBL" id="OJJ46174.1"/>
    </source>
</evidence>
<feature type="transmembrane region" description="Helical" evidence="2">
    <location>
        <begin position="226"/>
        <end position="247"/>
    </location>
</feature>
<organism evidence="3 4">
    <name type="scientific">Penicilliopsis zonata CBS 506.65</name>
    <dbReference type="NCBI Taxonomy" id="1073090"/>
    <lineage>
        <taxon>Eukaryota</taxon>
        <taxon>Fungi</taxon>
        <taxon>Dikarya</taxon>
        <taxon>Ascomycota</taxon>
        <taxon>Pezizomycotina</taxon>
        <taxon>Eurotiomycetes</taxon>
        <taxon>Eurotiomycetidae</taxon>
        <taxon>Eurotiales</taxon>
        <taxon>Aspergillaceae</taxon>
        <taxon>Penicilliopsis</taxon>
    </lineage>
</organism>
<gene>
    <name evidence="3" type="ORF">ASPZODRAFT_142797</name>
</gene>
<name>A0A1L9SGJ8_9EURO</name>
<evidence type="ECO:0000313" key="4">
    <source>
        <dbReference type="Proteomes" id="UP000184188"/>
    </source>
</evidence>
<evidence type="ECO:0008006" key="5">
    <source>
        <dbReference type="Google" id="ProtNLM"/>
    </source>
</evidence>
<dbReference type="RefSeq" id="XP_022580684.1">
    <property type="nucleotide sequence ID" value="XM_022724884.1"/>
</dbReference>
<accession>A0A1L9SGJ8</accession>